<reference evidence="2 3" key="1">
    <citation type="submission" date="2020-12" db="EMBL/GenBank/DDBJ databases">
        <title>FDA dAtabase for Regulatory Grade micrObial Sequences (FDA-ARGOS): Supporting development and validation of Infectious Disease Dx tests.</title>
        <authorList>
            <person name="Sproer C."/>
            <person name="Gronow S."/>
            <person name="Severitt S."/>
            <person name="Schroder I."/>
            <person name="Tallon L."/>
            <person name="Sadzewicz L."/>
            <person name="Zhao X."/>
            <person name="Boylan J."/>
            <person name="Ott S."/>
            <person name="Bowen H."/>
            <person name="Vavikolanu K."/>
            <person name="Mehta A."/>
            <person name="Aluvathingal J."/>
            <person name="Nadendla S."/>
            <person name="Lowell S."/>
            <person name="Myers T."/>
            <person name="Yan Y."/>
            <person name="Sichtig H."/>
        </authorList>
    </citation>
    <scope>NUCLEOTIDE SEQUENCE [LARGE SCALE GENOMIC DNA]</scope>
    <source>
        <strain evidence="2 3">FDAARGOS_890</strain>
    </source>
</reference>
<dbReference type="RefSeq" id="WP_016453046.1">
    <property type="nucleotide sequence ID" value="NZ_CP065748.1"/>
</dbReference>
<proteinExistence type="predicted"/>
<accession>A0A7T3DGP9</accession>
<feature type="domain" description="DUF7151" evidence="1">
    <location>
        <begin position="3"/>
        <end position="43"/>
    </location>
</feature>
<evidence type="ECO:0000313" key="3">
    <source>
        <dbReference type="Proteomes" id="UP000595064"/>
    </source>
</evidence>
<keyword evidence="3" id="KW-1185">Reference proteome</keyword>
<gene>
    <name evidence="2" type="ORF">I6G47_10110</name>
</gene>
<evidence type="ECO:0000313" key="2">
    <source>
        <dbReference type="EMBL" id="QPS84576.1"/>
    </source>
</evidence>
<organism evidence="2 3">
    <name type="scientific">Delftia lacustris</name>
    <dbReference type="NCBI Taxonomy" id="558537"/>
    <lineage>
        <taxon>Bacteria</taxon>
        <taxon>Pseudomonadati</taxon>
        <taxon>Pseudomonadota</taxon>
        <taxon>Betaproteobacteria</taxon>
        <taxon>Burkholderiales</taxon>
        <taxon>Comamonadaceae</taxon>
        <taxon>Delftia</taxon>
    </lineage>
</organism>
<dbReference type="EMBL" id="CP065748">
    <property type="protein sequence ID" value="QPS84576.1"/>
    <property type="molecule type" value="Genomic_DNA"/>
</dbReference>
<dbReference type="Proteomes" id="UP000595064">
    <property type="component" value="Chromosome"/>
</dbReference>
<evidence type="ECO:0000259" key="1">
    <source>
        <dbReference type="Pfam" id="PF23657"/>
    </source>
</evidence>
<protein>
    <recommendedName>
        <fullName evidence="1">DUF7151 domain-containing protein</fullName>
    </recommendedName>
</protein>
<dbReference type="KEGG" id="dla:I6G47_10110"/>
<dbReference type="Pfam" id="PF23657">
    <property type="entry name" value="DUF7151"/>
    <property type="match status" value="1"/>
</dbReference>
<name>A0A7T3DGP9_9BURK</name>
<dbReference type="InterPro" id="IPR055575">
    <property type="entry name" value="DUF7151"/>
</dbReference>
<sequence length="166" mass="16697">MVTQVEAAGATCATGGQRISQGLDTNRNGVLDAAEITSTSYVCNGLQGSVGPQGPMGPTGMGGVTGLAEVRHGCVAPDPGDATKAVIRSGAGYAAARNGASGPFTIAFNPAVAPGSYTLLLDSRTNKGRAMAIAATGDPFAGIVLTPGWVDPEQETLDRICFMLAR</sequence>
<dbReference type="AlphaFoldDB" id="A0A7T3DGP9"/>